<reference evidence="2 3" key="1">
    <citation type="submission" date="2018-09" db="EMBL/GenBank/DDBJ databases">
        <title>YIM 75000 draft genome.</title>
        <authorList>
            <person name="Tang S."/>
            <person name="Feng Y."/>
        </authorList>
    </citation>
    <scope>NUCLEOTIDE SEQUENCE [LARGE SCALE GENOMIC DNA]</scope>
    <source>
        <strain evidence="2 3">YIM 75000</strain>
    </source>
</reference>
<dbReference type="Gene3D" id="1.10.530.10">
    <property type="match status" value="1"/>
</dbReference>
<dbReference type="InterPro" id="IPR043426">
    <property type="entry name" value="MltB-like"/>
</dbReference>
<proteinExistence type="predicted"/>
<keyword evidence="3" id="KW-1185">Reference proteome</keyword>
<dbReference type="Proteomes" id="UP000265614">
    <property type="component" value="Unassembled WGS sequence"/>
</dbReference>
<accession>A0A3A3ZFK2</accession>
<organism evidence="2 3">
    <name type="scientific">Vallicoccus soli</name>
    <dbReference type="NCBI Taxonomy" id="2339232"/>
    <lineage>
        <taxon>Bacteria</taxon>
        <taxon>Bacillati</taxon>
        <taxon>Actinomycetota</taxon>
        <taxon>Actinomycetes</taxon>
        <taxon>Motilibacterales</taxon>
        <taxon>Vallicoccaceae</taxon>
        <taxon>Vallicoccus</taxon>
    </lineage>
</organism>
<dbReference type="GO" id="GO:0008933">
    <property type="term" value="F:peptidoglycan lytic transglycosylase activity"/>
    <property type="evidence" value="ECO:0007669"/>
    <property type="project" value="TreeGrafter"/>
</dbReference>
<gene>
    <name evidence="2" type="ORF">D5H78_15835</name>
</gene>
<feature type="domain" description="Transglycosylase SLT" evidence="1">
    <location>
        <begin position="199"/>
        <end position="247"/>
    </location>
</feature>
<evidence type="ECO:0000313" key="2">
    <source>
        <dbReference type="EMBL" id="RJK93881.1"/>
    </source>
</evidence>
<dbReference type="OrthoDB" id="9796191at2"/>
<dbReference type="SUPFAM" id="SSF53955">
    <property type="entry name" value="Lysozyme-like"/>
    <property type="match status" value="1"/>
</dbReference>
<dbReference type="EMBL" id="QZEZ01000008">
    <property type="protein sequence ID" value="RJK93881.1"/>
    <property type="molecule type" value="Genomic_DNA"/>
</dbReference>
<dbReference type="PANTHER" id="PTHR30163:SF8">
    <property type="entry name" value="LYTIC MUREIN TRANSGLYCOSYLASE"/>
    <property type="match status" value="1"/>
</dbReference>
<protein>
    <submittedName>
        <fullName evidence="2">Lytic transglycosylase domain-containing protein</fullName>
    </submittedName>
</protein>
<dbReference type="InterPro" id="IPR023346">
    <property type="entry name" value="Lysozyme-like_dom_sf"/>
</dbReference>
<dbReference type="Pfam" id="PF13406">
    <property type="entry name" value="SLT_2"/>
    <property type="match status" value="1"/>
</dbReference>
<dbReference type="PANTHER" id="PTHR30163">
    <property type="entry name" value="MEMBRANE-BOUND LYTIC MUREIN TRANSGLYCOSYLASE B"/>
    <property type="match status" value="1"/>
</dbReference>
<comment type="caution">
    <text evidence="2">The sequence shown here is derived from an EMBL/GenBank/DDBJ whole genome shotgun (WGS) entry which is preliminary data.</text>
</comment>
<dbReference type="CDD" id="cd13399">
    <property type="entry name" value="Slt35-like"/>
    <property type="match status" value="1"/>
</dbReference>
<sequence>MGGGPLGQYAGALASRGDLLQRLAYVQRVVAADRALLLARQGDARRAERAAGAAARRADAVRSRADDVRARREALDALVAGARARHDALVAEAARLAEQQRAAEATASAAAAAEAAAAAAARARALAAARGAASAARRAEVAAARTEGARAAQAEGRGVPAEYAVLYHRSAATCPGMPWAVLAAVGQVESDHGANAVDSSAGAQGPMQFMPATFARYGVDGDGDGDTDVHDPADAVASAAAYLCATGAGDPATLERALWHYNHAQWYVDLVLGVARDLDPALAPEVPRA</sequence>
<name>A0A3A3ZFK2_9ACTN</name>
<evidence type="ECO:0000313" key="3">
    <source>
        <dbReference type="Proteomes" id="UP000265614"/>
    </source>
</evidence>
<dbReference type="AlphaFoldDB" id="A0A3A3ZFK2"/>
<dbReference type="InterPro" id="IPR031304">
    <property type="entry name" value="SLT_2"/>
</dbReference>
<evidence type="ECO:0000259" key="1">
    <source>
        <dbReference type="Pfam" id="PF13406"/>
    </source>
</evidence>
<dbReference type="GO" id="GO:0009253">
    <property type="term" value="P:peptidoglycan catabolic process"/>
    <property type="evidence" value="ECO:0007669"/>
    <property type="project" value="TreeGrafter"/>
</dbReference>